<dbReference type="InterPro" id="IPR045175">
    <property type="entry name" value="M28_fam"/>
</dbReference>
<keyword evidence="11" id="KW-0325">Glycoprotein</keyword>
<evidence type="ECO:0000256" key="13">
    <source>
        <dbReference type="ARBA" id="ARBA00043962"/>
    </source>
</evidence>
<sequence>MHFNAVLAILAATSHLAVAAPTDAKLAVNPRRLIKTSEEDPGQWVTEEEKDELTSESKRTQFIDITDIKDEEFLSILSTPPTERSIEARQAAYPTTLTHITEANSLISGVSNTGPQSWLQTLTNFQNRHYRSTYGTQAGTWLLNQVTTIASANPAITVRSFAHSFNQPSIIARLPGRSSDLVIVGAHYDSTAGSTTARAPGADDNGSGSVNVLEALRILANAGFQPENTIEFHWYAGEEGGLLGSQAVFRSYSSAGQTVLAFLNQDMTGYSPGGKATVYTDYVDASLTSYVTLIARQYTGLAVSTSECGYGCSDHASARAAGFPAAFVSSEPFATHNANIHSSRDTYASINWASVLRHSKLTIGFLVEASYL</sequence>
<keyword evidence="18" id="KW-1185">Reference proteome</keyword>
<dbReference type="GO" id="GO:0008235">
    <property type="term" value="F:metalloexopeptidase activity"/>
    <property type="evidence" value="ECO:0007669"/>
    <property type="project" value="InterPro"/>
</dbReference>
<keyword evidence="10" id="KW-1015">Disulfide bond</keyword>
<keyword evidence="9" id="KW-0865">Zymogen</keyword>
<evidence type="ECO:0000256" key="7">
    <source>
        <dbReference type="ARBA" id="ARBA00022801"/>
    </source>
</evidence>
<dbReference type="Proteomes" id="UP000717696">
    <property type="component" value="Unassembled WGS sequence"/>
</dbReference>
<evidence type="ECO:0000256" key="8">
    <source>
        <dbReference type="ARBA" id="ARBA00022833"/>
    </source>
</evidence>
<feature type="domain" description="Peptidase M28" evidence="16">
    <location>
        <begin position="170"/>
        <end position="363"/>
    </location>
</feature>
<dbReference type="Gene3D" id="3.40.630.10">
    <property type="entry name" value="Zn peptidases"/>
    <property type="match status" value="1"/>
</dbReference>
<evidence type="ECO:0000256" key="14">
    <source>
        <dbReference type="RuleBase" id="RU361240"/>
    </source>
</evidence>
<keyword evidence="8 14" id="KW-0862">Zinc</keyword>
<evidence type="ECO:0000256" key="4">
    <source>
        <dbReference type="ARBA" id="ARBA00022670"/>
    </source>
</evidence>
<dbReference type="Pfam" id="PF04389">
    <property type="entry name" value="Peptidase_M28"/>
    <property type="match status" value="1"/>
</dbReference>
<evidence type="ECO:0000256" key="3">
    <source>
        <dbReference type="ARBA" id="ARBA00022438"/>
    </source>
</evidence>
<dbReference type="EC" id="3.4.-.-" evidence="14"/>
<accession>A0A9P9EQ11</accession>
<comment type="similarity">
    <text evidence="13">Belongs to the peptidase M28 family. M28E subfamily.</text>
</comment>
<proteinExistence type="inferred from homology"/>
<feature type="signal peptide" evidence="14">
    <location>
        <begin position="1"/>
        <end position="19"/>
    </location>
</feature>
<keyword evidence="7 14" id="KW-0378">Hydrolase</keyword>
<dbReference type="PANTHER" id="PTHR12147">
    <property type="entry name" value="METALLOPEPTIDASE M28 FAMILY MEMBER"/>
    <property type="match status" value="1"/>
</dbReference>
<name>A0A9P9EQ11_9HYPO</name>
<evidence type="ECO:0000256" key="6">
    <source>
        <dbReference type="ARBA" id="ARBA00022729"/>
    </source>
</evidence>
<comment type="function">
    <text evidence="12">Extracellular aminopeptidase that allows assimilation of proteinaceous substrates.</text>
</comment>
<dbReference type="PANTHER" id="PTHR12147:SF56">
    <property type="entry name" value="AMINOPEPTIDASE YDR415C-RELATED"/>
    <property type="match status" value="1"/>
</dbReference>
<keyword evidence="6 14" id="KW-0732">Signal</keyword>
<evidence type="ECO:0000259" key="16">
    <source>
        <dbReference type="Pfam" id="PF04389"/>
    </source>
</evidence>
<feature type="region of interest" description="Disordered" evidence="15">
    <location>
        <begin position="38"/>
        <end position="57"/>
    </location>
</feature>
<evidence type="ECO:0000256" key="1">
    <source>
        <dbReference type="ARBA" id="ARBA00001947"/>
    </source>
</evidence>
<evidence type="ECO:0000256" key="15">
    <source>
        <dbReference type="SAM" id="MobiDB-lite"/>
    </source>
</evidence>
<evidence type="ECO:0000256" key="12">
    <source>
        <dbReference type="ARBA" id="ARBA00043843"/>
    </source>
</evidence>
<keyword evidence="5 14" id="KW-0479">Metal-binding</keyword>
<dbReference type="EMBL" id="JAGMUU010000010">
    <property type="protein sequence ID" value="KAH7144232.1"/>
    <property type="molecule type" value="Genomic_DNA"/>
</dbReference>
<reference evidence="17" key="1">
    <citation type="journal article" date="2021" name="Nat. Commun.">
        <title>Genetic determinants of endophytism in the Arabidopsis root mycobiome.</title>
        <authorList>
            <person name="Mesny F."/>
            <person name="Miyauchi S."/>
            <person name="Thiergart T."/>
            <person name="Pickel B."/>
            <person name="Atanasova L."/>
            <person name="Karlsson M."/>
            <person name="Huettel B."/>
            <person name="Barry K.W."/>
            <person name="Haridas S."/>
            <person name="Chen C."/>
            <person name="Bauer D."/>
            <person name="Andreopoulos W."/>
            <person name="Pangilinan J."/>
            <person name="LaButti K."/>
            <person name="Riley R."/>
            <person name="Lipzen A."/>
            <person name="Clum A."/>
            <person name="Drula E."/>
            <person name="Henrissat B."/>
            <person name="Kohler A."/>
            <person name="Grigoriev I.V."/>
            <person name="Martin F.M."/>
            <person name="Hacquard S."/>
        </authorList>
    </citation>
    <scope>NUCLEOTIDE SEQUENCE</scope>
    <source>
        <strain evidence="17">MPI-CAGE-AT-0021</strain>
    </source>
</reference>
<dbReference type="GO" id="GO:0006508">
    <property type="term" value="P:proteolysis"/>
    <property type="evidence" value="ECO:0007669"/>
    <property type="project" value="UniProtKB-KW"/>
</dbReference>
<dbReference type="InterPro" id="IPR007484">
    <property type="entry name" value="Peptidase_M28"/>
</dbReference>
<comment type="subunit">
    <text evidence="2">Monomer.</text>
</comment>
<dbReference type="OrthoDB" id="2214at2759"/>
<protein>
    <recommendedName>
        <fullName evidence="14">Peptide hydrolase</fullName>
        <ecNumber evidence="14">3.4.-.-</ecNumber>
    </recommendedName>
</protein>
<dbReference type="GO" id="GO:0046872">
    <property type="term" value="F:metal ion binding"/>
    <property type="evidence" value="ECO:0007669"/>
    <property type="project" value="UniProtKB-KW"/>
</dbReference>
<evidence type="ECO:0000313" key="17">
    <source>
        <dbReference type="EMBL" id="KAH7144232.1"/>
    </source>
</evidence>
<evidence type="ECO:0000256" key="9">
    <source>
        <dbReference type="ARBA" id="ARBA00023145"/>
    </source>
</evidence>
<organism evidence="17 18">
    <name type="scientific">Dactylonectria estremocensis</name>
    <dbReference type="NCBI Taxonomy" id="1079267"/>
    <lineage>
        <taxon>Eukaryota</taxon>
        <taxon>Fungi</taxon>
        <taxon>Dikarya</taxon>
        <taxon>Ascomycota</taxon>
        <taxon>Pezizomycotina</taxon>
        <taxon>Sordariomycetes</taxon>
        <taxon>Hypocreomycetidae</taxon>
        <taxon>Hypocreales</taxon>
        <taxon>Nectriaceae</taxon>
        <taxon>Dactylonectria</taxon>
    </lineage>
</organism>
<comment type="cofactor">
    <cofactor evidence="1">
        <name>Zn(2+)</name>
        <dbReference type="ChEBI" id="CHEBI:29105"/>
    </cofactor>
</comment>
<feature type="chain" id="PRO_5040539161" description="Peptide hydrolase" evidence="14">
    <location>
        <begin position="20"/>
        <end position="372"/>
    </location>
</feature>
<gene>
    <name evidence="17" type="ORF">B0J13DRAFT_585033</name>
</gene>
<dbReference type="SUPFAM" id="SSF53187">
    <property type="entry name" value="Zn-dependent exopeptidases"/>
    <property type="match status" value="1"/>
</dbReference>
<evidence type="ECO:0000256" key="2">
    <source>
        <dbReference type="ARBA" id="ARBA00011245"/>
    </source>
</evidence>
<dbReference type="AlphaFoldDB" id="A0A9P9EQ11"/>
<dbReference type="GO" id="GO:0004177">
    <property type="term" value="F:aminopeptidase activity"/>
    <property type="evidence" value="ECO:0007669"/>
    <property type="project" value="UniProtKB-KW"/>
</dbReference>
<evidence type="ECO:0000256" key="10">
    <source>
        <dbReference type="ARBA" id="ARBA00023157"/>
    </source>
</evidence>
<evidence type="ECO:0000256" key="5">
    <source>
        <dbReference type="ARBA" id="ARBA00022723"/>
    </source>
</evidence>
<keyword evidence="3" id="KW-0031">Aminopeptidase</keyword>
<comment type="caution">
    <text evidence="17">The sequence shown here is derived from an EMBL/GenBank/DDBJ whole genome shotgun (WGS) entry which is preliminary data.</text>
</comment>
<evidence type="ECO:0000256" key="11">
    <source>
        <dbReference type="ARBA" id="ARBA00023180"/>
    </source>
</evidence>
<keyword evidence="4 14" id="KW-0645">Protease</keyword>
<evidence type="ECO:0000313" key="18">
    <source>
        <dbReference type="Proteomes" id="UP000717696"/>
    </source>
</evidence>